<feature type="domain" description="Amidase" evidence="2">
    <location>
        <begin position="24"/>
        <end position="423"/>
    </location>
</feature>
<dbReference type="PANTHER" id="PTHR11895:SF7">
    <property type="entry name" value="GLUTAMYL-TRNA(GLN) AMIDOTRANSFERASE SUBUNIT A, MITOCHONDRIAL"/>
    <property type="match status" value="1"/>
</dbReference>
<dbReference type="PROSITE" id="PS00571">
    <property type="entry name" value="AMIDASES"/>
    <property type="match status" value="1"/>
</dbReference>
<keyword evidence="4" id="KW-1185">Reference proteome</keyword>
<sequence>MSLNELTARELASALKNREVSALEVADAALERADSVGAQVGAFAHLTPDLAREQAAAADKALAAGDAPAFAGVPLPIKDVNQVAGQPFEAGSRVLKGNVAQSTDAAAQLLFDAGTVCIGKTATPEFAFPPYTEPVAGPKARSPWDLTRTAGGSSGGAAAAVAAGIAPVAHASDGGGSIRIPASATGLVGLKPSRGLVSAAPGADGVGLSTQGVITRDVRDTAAFLDVLSEPQPGDPWMRTRPATTYLDACDRAPEGLRIGLLWEPLNVEEIDMHPHSRTAVELTAKTLESLGHHVEIAPRPMNSTDWETFMPLWSTAAAQLAIPDDAVDQLEPLTRWLRELGESYSAADFANAEAGMHTLTRTVVTAWEDFDVILTAALPPGTLRPEDLMKADPAEDFYAQRRFTPWTSVWNMLGAPSIALPVFAGPVGPQWPNGEAVTDDGVVLPFSIMLGAVRIGTDETLLGLAAQLEEALPWRDRQIEVIRRFA</sequence>
<dbReference type="Gene3D" id="3.90.1300.10">
    <property type="entry name" value="Amidase signature (AS) domain"/>
    <property type="match status" value="1"/>
</dbReference>
<proteinExistence type="inferred from homology"/>
<dbReference type="InterPro" id="IPR000120">
    <property type="entry name" value="Amidase"/>
</dbReference>
<evidence type="ECO:0000256" key="1">
    <source>
        <dbReference type="ARBA" id="ARBA00009199"/>
    </source>
</evidence>
<dbReference type="SUPFAM" id="SSF75304">
    <property type="entry name" value="Amidase signature (AS) enzymes"/>
    <property type="match status" value="1"/>
</dbReference>
<dbReference type="Proteomes" id="UP000269542">
    <property type="component" value="Chromosome"/>
</dbReference>
<dbReference type="InterPro" id="IPR023631">
    <property type="entry name" value="Amidase_dom"/>
</dbReference>
<gene>
    <name evidence="3" type="primary">nylA</name>
    <name evidence="3" type="ORF">NCTC13354_01285</name>
</gene>
<evidence type="ECO:0000259" key="2">
    <source>
        <dbReference type="Pfam" id="PF01425"/>
    </source>
</evidence>
<dbReference type="EC" id="3.5.2.12" evidence="3"/>
<protein>
    <submittedName>
        <fullName evidence="3">6-aminohexanoate-cyclic-dimer hydrolase</fullName>
        <ecNumber evidence="3">3.5.2.12</ecNumber>
    </submittedName>
</protein>
<dbReference type="RefSeq" id="WP_126416664.1">
    <property type="nucleotide sequence ID" value="NZ_LR134476.1"/>
</dbReference>
<reference evidence="3 4" key="1">
    <citation type="submission" date="2018-12" db="EMBL/GenBank/DDBJ databases">
        <authorList>
            <consortium name="Pathogen Informatics"/>
        </authorList>
    </citation>
    <scope>NUCLEOTIDE SEQUENCE [LARGE SCALE GENOMIC DNA]</scope>
    <source>
        <strain evidence="3 4">NCTC13354</strain>
    </source>
</reference>
<dbReference type="InterPro" id="IPR020556">
    <property type="entry name" value="Amidase_CS"/>
</dbReference>
<organism evidence="3 4">
    <name type="scientific">Trueperella bialowiezensis</name>
    <dbReference type="NCBI Taxonomy" id="312285"/>
    <lineage>
        <taxon>Bacteria</taxon>
        <taxon>Bacillati</taxon>
        <taxon>Actinomycetota</taxon>
        <taxon>Actinomycetes</taxon>
        <taxon>Actinomycetales</taxon>
        <taxon>Actinomycetaceae</taxon>
        <taxon>Trueperella</taxon>
    </lineage>
</organism>
<dbReference type="AlphaFoldDB" id="A0A3S4YYE4"/>
<accession>A0A3S4YYE4</accession>
<keyword evidence="3" id="KW-0378">Hydrolase</keyword>
<dbReference type="OrthoDB" id="5175573at2"/>
<dbReference type="GO" id="GO:0019874">
    <property type="term" value="F:6-aminohexanoate-cyclic-dimer hydrolase activity"/>
    <property type="evidence" value="ECO:0007669"/>
    <property type="project" value="UniProtKB-EC"/>
</dbReference>
<evidence type="ECO:0000313" key="4">
    <source>
        <dbReference type="Proteomes" id="UP000269542"/>
    </source>
</evidence>
<dbReference type="KEGG" id="tbw:NCTC13354_01285"/>
<comment type="similarity">
    <text evidence="1">Belongs to the amidase family.</text>
</comment>
<dbReference type="EMBL" id="LR134476">
    <property type="protein sequence ID" value="VEI13568.1"/>
    <property type="molecule type" value="Genomic_DNA"/>
</dbReference>
<name>A0A3S4YYE4_9ACTO</name>
<dbReference type="Pfam" id="PF01425">
    <property type="entry name" value="Amidase"/>
    <property type="match status" value="1"/>
</dbReference>
<evidence type="ECO:0000313" key="3">
    <source>
        <dbReference type="EMBL" id="VEI13568.1"/>
    </source>
</evidence>
<dbReference type="InterPro" id="IPR036928">
    <property type="entry name" value="AS_sf"/>
</dbReference>
<dbReference type="PANTHER" id="PTHR11895">
    <property type="entry name" value="TRANSAMIDASE"/>
    <property type="match status" value="1"/>
</dbReference>